<feature type="domain" description="Sialidase" evidence="3">
    <location>
        <begin position="208"/>
        <end position="531"/>
    </location>
</feature>
<dbReference type="CDD" id="cd15482">
    <property type="entry name" value="Sialidase_non-viral"/>
    <property type="match status" value="1"/>
</dbReference>
<dbReference type="Gene3D" id="2.120.10.10">
    <property type="match status" value="1"/>
</dbReference>
<dbReference type="Pfam" id="PF13088">
    <property type="entry name" value="BNR_2"/>
    <property type="match status" value="1"/>
</dbReference>
<feature type="region of interest" description="Disordered" evidence="1">
    <location>
        <begin position="150"/>
        <end position="179"/>
    </location>
</feature>
<evidence type="ECO:0000256" key="2">
    <source>
        <dbReference type="SAM" id="Phobius"/>
    </source>
</evidence>
<feature type="compositionally biased region" description="Basic and acidic residues" evidence="1">
    <location>
        <begin position="155"/>
        <end position="171"/>
    </location>
</feature>
<keyword evidence="5" id="KW-1185">Reference proteome</keyword>
<accession>A0AAX4PD42</accession>
<name>A0AAX4PD42_9CHLO</name>
<evidence type="ECO:0000313" key="5">
    <source>
        <dbReference type="Proteomes" id="UP001472866"/>
    </source>
</evidence>
<keyword evidence="2" id="KW-0472">Membrane</keyword>
<keyword evidence="2" id="KW-0812">Transmembrane</keyword>
<evidence type="ECO:0000259" key="3">
    <source>
        <dbReference type="Pfam" id="PF13088"/>
    </source>
</evidence>
<evidence type="ECO:0000313" key="4">
    <source>
        <dbReference type="EMBL" id="WZN64068.1"/>
    </source>
</evidence>
<evidence type="ECO:0000256" key="1">
    <source>
        <dbReference type="SAM" id="MobiDB-lite"/>
    </source>
</evidence>
<dbReference type="SUPFAM" id="SSF50939">
    <property type="entry name" value="Sialidases"/>
    <property type="match status" value="1"/>
</dbReference>
<feature type="region of interest" description="Disordered" evidence="1">
    <location>
        <begin position="100"/>
        <end position="129"/>
    </location>
</feature>
<dbReference type="InterPro" id="IPR036278">
    <property type="entry name" value="Sialidase_sf"/>
</dbReference>
<feature type="region of interest" description="Disordered" evidence="1">
    <location>
        <begin position="1"/>
        <end position="26"/>
    </location>
</feature>
<proteinExistence type="predicted"/>
<dbReference type="Proteomes" id="UP001472866">
    <property type="component" value="Chromosome 08"/>
</dbReference>
<protein>
    <submittedName>
        <fullName evidence="4">Sialidase</fullName>
    </submittedName>
</protein>
<organism evidence="4 5">
    <name type="scientific">Chloropicon roscoffensis</name>
    <dbReference type="NCBI Taxonomy" id="1461544"/>
    <lineage>
        <taxon>Eukaryota</taxon>
        <taxon>Viridiplantae</taxon>
        <taxon>Chlorophyta</taxon>
        <taxon>Chloropicophyceae</taxon>
        <taxon>Chloropicales</taxon>
        <taxon>Chloropicaceae</taxon>
        <taxon>Chloropicon</taxon>
    </lineage>
</organism>
<dbReference type="PANTHER" id="PTHR43752:SF2">
    <property type="entry name" value="BNR_ASP-BOX REPEAT FAMILY PROTEIN"/>
    <property type="match status" value="1"/>
</dbReference>
<reference evidence="4 5" key="1">
    <citation type="submission" date="2024-03" db="EMBL/GenBank/DDBJ databases">
        <title>Complete genome sequence of the green alga Chloropicon roscoffensis RCC1871.</title>
        <authorList>
            <person name="Lemieux C."/>
            <person name="Pombert J.-F."/>
            <person name="Otis C."/>
            <person name="Turmel M."/>
        </authorList>
    </citation>
    <scope>NUCLEOTIDE SEQUENCE [LARGE SCALE GENOMIC DNA]</scope>
    <source>
        <strain evidence="4 5">RCC1871</strain>
    </source>
</reference>
<feature type="compositionally biased region" description="Basic residues" evidence="1">
    <location>
        <begin position="115"/>
        <end position="126"/>
    </location>
</feature>
<keyword evidence="2" id="KW-1133">Transmembrane helix</keyword>
<feature type="transmembrane region" description="Helical" evidence="2">
    <location>
        <begin position="31"/>
        <end position="50"/>
    </location>
</feature>
<dbReference type="PANTHER" id="PTHR43752">
    <property type="entry name" value="BNR/ASP-BOX REPEAT FAMILY PROTEIN"/>
    <property type="match status" value="1"/>
</dbReference>
<feature type="compositionally biased region" description="Basic and acidic residues" evidence="1">
    <location>
        <begin position="104"/>
        <end position="114"/>
    </location>
</feature>
<dbReference type="AlphaFoldDB" id="A0AAX4PD42"/>
<sequence>MRPKRGGSLRHGHHRGVGVGGSHRRRRARTLPLLAALVLTVFTVFTYVHFDRAGGLGDAEDLVVQEVRAVEDQVMKLFQSGEKGRGSSRGEGSGHVEAALVSTTKDKGNDPRPGRREKKRRRRRSGGGKSWDDFGRECFRDVFKFRNPLTSNTLDSDRADSDHGGRSHAHGDANLLRPSHESWISHGDTRYASNSNLEADATNGTVVYAAWQCSDTHEGAKDQFVQLAVSHNQGRRWKNLPVRLNYNRRNKAGFLPVWSPVLHSRRNGELYVFYAQSRHNCRLRGRTDWFTAGGDVYYVKSRDGGQTLDPSGPQLAFKFQDAPLVLTGNLVVARRGKQEVWALPCNQEVTQSTCLRPGEAARAYSGPGVLVSRDQGKTWNFTVSLRRDFEANTAAGRPRVRQANTTEAKAGFRIRDGALVSADQSGSSQMLQLFRSARGRVYAGKSSDYGGHWKEPEVADLPNPNAKIAALRQRDGLLVAAFNNATRRGRQGNLYVAACFDLDGTSWDNVARLEKAPRTTFSQPAMAQVMDQDNRRPGATLVAYSVSERVFGHLHSGVMQSRGIKVASVNLATPRLHVMRGKEGVTFRGGRVVLDPSGPNYPCLSLHHPSLRAVFKSPLTDRAEVRATVGIQLKVSPKQAKQRGQDLYSGLGGDDYGEIFFNADSNITSRLVSLRACKNEQSCRDSKLQRDSFALATIYGVFSTRAVVDEFSSPILVSLRILLSDGEGKQRAVNVHVDAEKSNGWLRAMQEFRFLILRRELEEEEEAEEPRGIAEGEGEGAAGNAPTHAYRLEVLFGEHRVTDFEWTGKMPSHLTFGCGRAACSPEKKGMCGASITARTQWNFKDIRLDTQLNKCLG</sequence>
<dbReference type="EMBL" id="CP151508">
    <property type="protein sequence ID" value="WZN64068.1"/>
    <property type="molecule type" value="Genomic_DNA"/>
</dbReference>
<dbReference type="InterPro" id="IPR011040">
    <property type="entry name" value="Sialidase"/>
</dbReference>
<gene>
    <name evidence="4" type="ORF">HKI87_08g56220</name>
</gene>